<dbReference type="InterPro" id="IPR025479">
    <property type="entry name" value="DUF4329"/>
</dbReference>
<evidence type="ECO:0000313" key="4">
    <source>
        <dbReference type="EMBL" id="RSZ36268.1"/>
    </source>
</evidence>
<evidence type="ECO:0000256" key="1">
    <source>
        <dbReference type="SAM" id="MobiDB-lite"/>
    </source>
</evidence>
<dbReference type="Pfam" id="PF14220">
    <property type="entry name" value="DUF4329"/>
    <property type="match status" value="1"/>
</dbReference>
<evidence type="ECO:0000259" key="2">
    <source>
        <dbReference type="Pfam" id="PF14220"/>
    </source>
</evidence>
<feature type="compositionally biased region" description="Basic residues" evidence="1">
    <location>
        <begin position="173"/>
        <end position="182"/>
    </location>
</feature>
<reference evidence="4 5" key="2">
    <citation type="submission" date="2018-12" db="EMBL/GenBank/DDBJ databases">
        <title>The genome sequences of strain 502.</title>
        <authorList>
            <person name="Gao J."/>
            <person name="Sun J."/>
        </authorList>
    </citation>
    <scope>NUCLEOTIDE SEQUENCE [LARGE SCALE GENOMIC DNA]</scope>
    <source>
        <strain evidence="4 5">502</strain>
    </source>
</reference>
<dbReference type="EMBL" id="RQXU01000005">
    <property type="protein sequence ID" value="RRH88964.1"/>
    <property type="molecule type" value="Genomic_DNA"/>
</dbReference>
<keyword evidence="5" id="KW-1185">Reference proteome</keyword>
<evidence type="ECO:0000313" key="5">
    <source>
        <dbReference type="Proteomes" id="UP000271137"/>
    </source>
</evidence>
<evidence type="ECO:0000313" key="6">
    <source>
        <dbReference type="Proteomes" id="UP000271590"/>
    </source>
</evidence>
<reference evidence="3 6" key="1">
    <citation type="submission" date="2018-11" db="EMBL/GenBank/DDBJ databases">
        <title>The genome of Variovorax sp T529.</title>
        <authorList>
            <person name="Gao J."/>
        </authorList>
    </citation>
    <scope>NUCLEOTIDE SEQUENCE [LARGE SCALE GENOMIC DNA]</scope>
    <source>
        <strain evidence="3 6">T529</strain>
    </source>
</reference>
<dbReference type="AlphaFoldDB" id="A0A3P3ERF3"/>
<feature type="domain" description="DUF4329" evidence="2">
    <location>
        <begin position="34"/>
        <end position="152"/>
    </location>
</feature>
<protein>
    <submittedName>
        <fullName evidence="3">DUF4329 domain-containing protein</fullName>
    </submittedName>
</protein>
<sequence>MVARPCGRHTRGMAEPLPAPGFPPEYELFDTVTEAARAALESVLIESIERRKEFGAMICQQGNQFFAMPPREGDTNTVDVGHRLGNRGCPEGTTAVAYYHTHPAYKGAGFNMEPDRFSPEDHGVANDMKIDAYVGSVSGLFLRYDHRMHKIMVAGPRLRNARDLPQPIPLKKPAPKTPRRRTIPAPRLL</sequence>
<dbReference type="Proteomes" id="UP000271137">
    <property type="component" value="Unassembled WGS sequence"/>
</dbReference>
<comment type="caution">
    <text evidence="3">The sequence shown here is derived from an EMBL/GenBank/DDBJ whole genome shotgun (WGS) entry which is preliminary data.</text>
</comment>
<dbReference type="Proteomes" id="UP000271590">
    <property type="component" value="Unassembled WGS sequence"/>
</dbReference>
<organism evidence="3 6">
    <name type="scientific">Variovorax beijingensis</name>
    <dbReference type="NCBI Taxonomy" id="2496117"/>
    <lineage>
        <taxon>Bacteria</taxon>
        <taxon>Pseudomonadati</taxon>
        <taxon>Pseudomonadota</taxon>
        <taxon>Betaproteobacteria</taxon>
        <taxon>Burkholderiales</taxon>
        <taxon>Comamonadaceae</taxon>
        <taxon>Variovorax</taxon>
    </lineage>
</organism>
<dbReference type="EMBL" id="RXFQ01000007">
    <property type="protein sequence ID" value="RSZ36268.1"/>
    <property type="molecule type" value="Genomic_DNA"/>
</dbReference>
<name>A0A3P3ERF3_9BURK</name>
<proteinExistence type="predicted"/>
<feature type="region of interest" description="Disordered" evidence="1">
    <location>
        <begin position="161"/>
        <end position="189"/>
    </location>
</feature>
<feature type="compositionally biased region" description="Basic residues" evidence="1">
    <location>
        <begin position="1"/>
        <end position="11"/>
    </location>
</feature>
<gene>
    <name evidence="3" type="ORF">EH244_10425</name>
    <name evidence="4" type="ORF">EJO66_13450</name>
</gene>
<feature type="region of interest" description="Disordered" evidence="1">
    <location>
        <begin position="1"/>
        <end position="20"/>
    </location>
</feature>
<evidence type="ECO:0000313" key="3">
    <source>
        <dbReference type="EMBL" id="RRH88964.1"/>
    </source>
</evidence>
<accession>A0A3P3ERF3</accession>